<comment type="caution">
    <text evidence="2">The sequence shown here is derived from an EMBL/GenBank/DDBJ whole genome shotgun (WGS) entry which is preliminary data.</text>
</comment>
<evidence type="ECO:0000313" key="2">
    <source>
        <dbReference type="EMBL" id="TWE17245.1"/>
    </source>
</evidence>
<dbReference type="Gene3D" id="2.120.10.30">
    <property type="entry name" value="TolB, C-terminal domain"/>
    <property type="match status" value="1"/>
</dbReference>
<gene>
    <name evidence="2" type="ORF">FB465_2253</name>
</gene>
<evidence type="ECO:0008006" key="4">
    <source>
        <dbReference type="Google" id="ProtNLM"/>
    </source>
</evidence>
<evidence type="ECO:0000313" key="3">
    <source>
        <dbReference type="Proteomes" id="UP000318416"/>
    </source>
</evidence>
<dbReference type="RefSeq" id="WP_145789898.1">
    <property type="nucleotide sequence ID" value="NZ_BAAABR010000030.1"/>
</dbReference>
<dbReference type="PANTHER" id="PTHR31460:SF3">
    <property type="entry name" value="MESOCENTIN"/>
    <property type="match status" value="1"/>
</dbReference>
<dbReference type="Proteomes" id="UP000318416">
    <property type="component" value="Unassembled WGS sequence"/>
</dbReference>
<reference evidence="2 3" key="1">
    <citation type="submission" date="2019-06" db="EMBL/GenBank/DDBJ databases">
        <title>Sequencing the genomes of 1000 actinobacteria strains.</title>
        <authorList>
            <person name="Klenk H.-P."/>
        </authorList>
    </citation>
    <scope>NUCLEOTIDE SEQUENCE [LARGE SCALE GENOMIC DNA]</scope>
    <source>
        <strain evidence="2 3">DSM 41649</strain>
    </source>
</reference>
<proteinExistence type="predicted"/>
<dbReference type="InterPro" id="IPR053224">
    <property type="entry name" value="Sensory_adhesion_molecule"/>
</dbReference>
<evidence type="ECO:0000256" key="1">
    <source>
        <dbReference type="SAM" id="SignalP"/>
    </source>
</evidence>
<accession>A0A561ENQ6</accession>
<protein>
    <recommendedName>
        <fullName evidence="4">Sugar lactone lactonase YvrE</fullName>
    </recommendedName>
</protein>
<dbReference type="OrthoDB" id="504981at2"/>
<dbReference type="InterPro" id="IPR011042">
    <property type="entry name" value="6-blade_b-propeller_TolB-like"/>
</dbReference>
<feature type="chain" id="PRO_5038404073" description="Sugar lactone lactonase YvrE" evidence="1">
    <location>
        <begin position="28"/>
        <end position="347"/>
    </location>
</feature>
<keyword evidence="3" id="KW-1185">Reference proteome</keyword>
<dbReference type="EMBL" id="VIVR01000001">
    <property type="protein sequence ID" value="TWE17245.1"/>
    <property type="molecule type" value="Genomic_DNA"/>
</dbReference>
<dbReference type="PANTHER" id="PTHR31460">
    <property type="match status" value="1"/>
</dbReference>
<keyword evidence="1" id="KW-0732">Signal</keyword>
<dbReference type="AlphaFoldDB" id="A0A561ENQ6"/>
<name>A0A561ENQ6_9ACTN</name>
<sequence>MSRTTVRLSAALVAAACALAVGAPASAGATTREAAAADAACRRGPEAITAQAPNLYPENLTWDPTRRAFLVGSARYGTISTVGLDGTVKELSPAFGIVSTLGIKIDLPRNRFVVAYTDYWIRQAMPLPQPPTSGVAVFDLTTGRLEQRIPLFEDGGGSFANDLAVDAAGTIYVTNSVSATIVRITPDGAVTPFVTDPRFATTTVGPNGIVWHPSGYLLLALYDKGTLFRIPTTGSSATGSPAVRQVELPQPLIGVDGLTLKPDGSVVAVSNSIGRVAGVEGGVDAVTVLRSRDGWRSARIAQRVEPWSVSGPTAAATTPYGDYVLSGHVYDLMTGQGPTPAFTLNRI</sequence>
<dbReference type="SUPFAM" id="SSF63829">
    <property type="entry name" value="Calcium-dependent phosphotriesterase"/>
    <property type="match status" value="1"/>
</dbReference>
<feature type="signal peptide" evidence="1">
    <location>
        <begin position="1"/>
        <end position="27"/>
    </location>
</feature>
<organism evidence="2 3">
    <name type="scientific">Kitasatospora atroaurantiaca</name>
    <dbReference type="NCBI Taxonomy" id="285545"/>
    <lineage>
        <taxon>Bacteria</taxon>
        <taxon>Bacillati</taxon>
        <taxon>Actinomycetota</taxon>
        <taxon>Actinomycetes</taxon>
        <taxon>Kitasatosporales</taxon>
        <taxon>Streptomycetaceae</taxon>
        <taxon>Kitasatospora</taxon>
    </lineage>
</organism>